<dbReference type="InterPro" id="IPR020806">
    <property type="entry name" value="PKS_PP-bd"/>
</dbReference>
<dbReference type="GO" id="GO:0044550">
    <property type="term" value="P:secondary metabolite biosynthetic process"/>
    <property type="evidence" value="ECO:0007669"/>
    <property type="project" value="UniProtKB-ARBA"/>
</dbReference>
<evidence type="ECO:0000256" key="3">
    <source>
        <dbReference type="ARBA" id="ARBA00022603"/>
    </source>
</evidence>
<evidence type="ECO:0000259" key="11">
    <source>
        <dbReference type="PROSITE" id="PS52019"/>
    </source>
</evidence>
<dbReference type="GO" id="GO:0004312">
    <property type="term" value="F:fatty acid synthase activity"/>
    <property type="evidence" value="ECO:0007669"/>
    <property type="project" value="TreeGrafter"/>
</dbReference>
<dbReference type="STRING" id="196109.A0A136JD11"/>
<feature type="region of interest" description="Disordered" evidence="8">
    <location>
        <begin position="2330"/>
        <end position="2358"/>
    </location>
</feature>
<dbReference type="GO" id="GO:0031177">
    <property type="term" value="F:phosphopantetheine binding"/>
    <property type="evidence" value="ECO:0007669"/>
    <property type="project" value="InterPro"/>
</dbReference>
<evidence type="ECO:0000256" key="5">
    <source>
        <dbReference type="ARBA" id="ARBA00023002"/>
    </source>
</evidence>
<dbReference type="Gene3D" id="3.40.50.720">
    <property type="entry name" value="NAD(P)-binding Rossmann-like Domain"/>
    <property type="match status" value="1"/>
</dbReference>
<evidence type="ECO:0000256" key="1">
    <source>
        <dbReference type="ARBA" id="ARBA00022450"/>
    </source>
</evidence>
<dbReference type="Pfam" id="PF14765">
    <property type="entry name" value="PS-DH"/>
    <property type="match status" value="1"/>
</dbReference>
<dbReference type="InParanoid" id="A0A136JD11"/>
<keyword evidence="5" id="KW-0560">Oxidoreductase</keyword>
<dbReference type="GO" id="GO:0016491">
    <property type="term" value="F:oxidoreductase activity"/>
    <property type="evidence" value="ECO:0007669"/>
    <property type="project" value="UniProtKB-KW"/>
</dbReference>
<evidence type="ECO:0000256" key="6">
    <source>
        <dbReference type="ARBA" id="ARBA00023268"/>
    </source>
</evidence>
<dbReference type="PROSITE" id="PS50075">
    <property type="entry name" value="CARRIER"/>
    <property type="match status" value="1"/>
</dbReference>
<dbReference type="SMART" id="SM00827">
    <property type="entry name" value="PKS_AT"/>
    <property type="match status" value="1"/>
</dbReference>
<dbReference type="OrthoDB" id="329835at2759"/>
<dbReference type="CDD" id="cd00833">
    <property type="entry name" value="PKS"/>
    <property type="match status" value="1"/>
</dbReference>
<dbReference type="PROSITE" id="PS52019">
    <property type="entry name" value="PKS_MFAS_DH"/>
    <property type="match status" value="1"/>
</dbReference>
<dbReference type="SUPFAM" id="SSF53901">
    <property type="entry name" value="Thiolase-like"/>
    <property type="match status" value="1"/>
</dbReference>
<feature type="compositionally biased region" description="Low complexity" evidence="8">
    <location>
        <begin position="2209"/>
        <end position="2219"/>
    </location>
</feature>
<dbReference type="InterPro" id="IPR049551">
    <property type="entry name" value="PKS_DH_C"/>
</dbReference>
<feature type="active site" description="Proton donor; for dehydratase activity" evidence="7">
    <location>
        <position position="1170"/>
    </location>
</feature>
<name>A0A136JD11_9PEZI</name>
<dbReference type="PANTHER" id="PTHR43775:SF49">
    <property type="entry name" value="SYNTHASE, PUTATIVE (JCVI)-RELATED"/>
    <property type="match status" value="1"/>
</dbReference>
<dbReference type="SMART" id="SM00823">
    <property type="entry name" value="PKS_PP"/>
    <property type="match status" value="1"/>
</dbReference>
<dbReference type="Pfam" id="PF02801">
    <property type="entry name" value="Ketoacyl-synt_C"/>
    <property type="match status" value="1"/>
</dbReference>
<dbReference type="Gene3D" id="1.10.1200.10">
    <property type="entry name" value="ACP-like"/>
    <property type="match status" value="1"/>
</dbReference>
<feature type="compositionally biased region" description="Polar residues" evidence="8">
    <location>
        <begin position="2340"/>
        <end position="2349"/>
    </location>
</feature>
<dbReference type="InterPro" id="IPR014043">
    <property type="entry name" value="Acyl_transferase_dom"/>
</dbReference>
<evidence type="ECO:0000256" key="8">
    <source>
        <dbReference type="SAM" id="MobiDB-lite"/>
    </source>
</evidence>
<protein>
    <submittedName>
        <fullName evidence="12">Beta-ketoacyl synthase</fullName>
    </submittedName>
</protein>
<dbReference type="InterPro" id="IPR016039">
    <property type="entry name" value="Thiolase-like"/>
</dbReference>
<dbReference type="InterPro" id="IPR050091">
    <property type="entry name" value="PKS_NRPS_Biosynth_Enz"/>
</dbReference>
<evidence type="ECO:0000313" key="12">
    <source>
        <dbReference type="EMBL" id="KXJ95034.1"/>
    </source>
</evidence>
<dbReference type="InterPro" id="IPR016035">
    <property type="entry name" value="Acyl_Trfase/lysoPLipase"/>
</dbReference>
<proteinExistence type="predicted"/>
<feature type="region of interest" description="Disordered" evidence="8">
    <location>
        <begin position="2075"/>
        <end position="2103"/>
    </location>
</feature>
<dbReference type="Pfam" id="PF00109">
    <property type="entry name" value="ketoacyl-synt"/>
    <property type="match status" value="1"/>
</dbReference>
<dbReference type="Gene3D" id="3.40.47.10">
    <property type="match status" value="1"/>
</dbReference>
<dbReference type="InterPro" id="IPR009081">
    <property type="entry name" value="PP-bd_ACP"/>
</dbReference>
<dbReference type="Pfam" id="PF00550">
    <property type="entry name" value="PP-binding"/>
    <property type="match status" value="1"/>
</dbReference>
<dbReference type="PROSITE" id="PS52004">
    <property type="entry name" value="KS3_2"/>
    <property type="match status" value="1"/>
</dbReference>
<organism evidence="12 13">
    <name type="scientific">Microdochium bolleyi</name>
    <dbReference type="NCBI Taxonomy" id="196109"/>
    <lineage>
        <taxon>Eukaryota</taxon>
        <taxon>Fungi</taxon>
        <taxon>Dikarya</taxon>
        <taxon>Ascomycota</taxon>
        <taxon>Pezizomycotina</taxon>
        <taxon>Sordariomycetes</taxon>
        <taxon>Xylariomycetidae</taxon>
        <taxon>Xylariales</taxon>
        <taxon>Microdochiaceae</taxon>
        <taxon>Microdochium</taxon>
    </lineage>
</organism>
<dbReference type="Pfam" id="PF16197">
    <property type="entry name" value="KAsynt_C_assoc"/>
    <property type="match status" value="1"/>
</dbReference>
<keyword evidence="6" id="KW-0511">Multifunctional enzyme</keyword>
<dbReference type="SMART" id="SM00825">
    <property type="entry name" value="PKS_KS"/>
    <property type="match status" value="1"/>
</dbReference>
<feature type="region of interest" description="C-terminal hotdog fold" evidence="7">
    <location>
        <begin position="1094"/>
        <end position="1251"/>
    </location>
</feature>
<dbReference type="GO" id="GO:0006633">
    <property type="term" value="P:fatty acid biosynthetic process"/>
    <property type="evidence" value="ECO:0007669"/>
    <property type="project" value="TreeGrafter"/>
</dbReference>
<evidence type="ECO:0000256" key="7">
    <source>
        <dbReference type="PROSITE-ProRule" id="PRU01363"/>
    </source>
</evidence>
<dbReference type="EMBL" id="KQ964246">
    <property type="protein sequence ID" value="KXJ95034.1"/>
    <property type="molecule type" value="Genomic_DNA"/>
</dbReference>
<sequence length="2505" mass="269470">MSSTTSTFEPIAIIGMGMRLPGSVRDAESFWELLSSGGSGHGPVPASRFDSRTWHSPRGRINHVATQHGYFLDEKDVDIKRSIDIGFWALGPQEARNLDPGARVLLEVVYEALETAGATAWRGSDTGVYVGTMGADWTALEALDGQGQHAVRADVYGDYILANRTSYEFDFRGPSVVVRTACSSSLVALHQACQDLQNGTCSAAVVAGVNIILSPRETAVMSAQGVLSPSGKCRTFDADADGYGRGEGVSAVYVKRLADALRDGDPVRSVIRSAVVGNDGAGGGPGGGMLTPDPRAHERLMRMAYRVAGIAEGEVQRTAMVECHGTGTSVGDPLETSAVANIWGNSGGIYIGSVKPKIGHGEGSSGISSLIKMTLALENATIPSNINFRTPNPAIPFESKKLIVPTRPILWPEDRAERVSINSFGIGGTNAHLAPQVILESAACAGVTPLPRSSGSTHSKAEISSTRMRLLPFSTKRQDSLDKVAGNIHGYLARHPTRLDDVAYTLAARRTIHPWRTYRIVGPDSITPSAVSATCVSPNGREPQVCWVFTGQGAQWAQMGKDLIEQEPLVSKCIDHLDDVLRELPDPPLWTIREEITKPKETSRLYEAEISQPCLAAIQIAIVDLLRSWGSLPAAIVGHSSGETAAAYAAGAITAEQAIVLNYHRGQITPAIKAAHNGSMAAVGLSRDDVQLFLRPGVIIGCENSPANVTLSGDADVLRNVMTDIQKAHPDTLVRQLRVECGFHSEHMRTAVPDFAARISEVARTTLKPSVPFYSSVSGELQEDLAASYWTSNLANPVLFNQAAQSLLRDIDNPIFVEIGPHSALAGPVRQILQKYNKSSSAAVQYIPTLVRGQNGHVNLLESAGRLWQQGIDIDLGAANNMLRQEPGRVLTDLPAYPWHHDAEYWNESRLTREWRFRRFAHHELLGLRVADCGDAVPTWRNVLSVSDVDWLADHRVNGDVWFPGAGFIAMVGEAVRQLMNGSSAYSVKDVVFENALMLANDDPVEIITSLVRIRESVGGRRQAQSAAAAQVGMTPYAFTISSIADDGTATEHVHGECCAGRWDDDGDHAAGNLTTTRADGILADDSHLQMQVLPRKVSPAAFYKLWSKHGGLQYGPQFRGCMADVSAHVTERKAQATITRVQSHDDVSLEGSPNLTDGDLYALHPTVIDTSTVLCMIAECCGLPRKFTGTGIPAFIGTMYISGQQRESVRVEAQVLDNGTSCITGVDAEGRMVLELTGFRVEKTAPRSQSGDNNPHGGAVIEWMPDVDFMDCQGLSGLLLAKATKLTQLLDQLATACCRLLERKQTETVQLSQQELGLLEYKAWLDVTIRSFEDFDNVEDAKQSSDNSSWFEAETANAADMMAIRGLASKICTEYRGTTEAALAARMLDTVLDHSDSDATSDSSLETSSPTRATNIVWNLIDEMTFPSDLIDVLAFKNPQLRILDVCIGGSHAARTGPPAYLASLHQAGRLHGTYVHTYTAASGISELDLSGEAAPLTATTNGIAFKSVQVDLDLHLTEQGFAAQSFDLVLLTELSPDTRVLPYLGSTKLLVDIRKVLDVDGHLVVRELDSRSPVVQALLLQERYVQPQPHETLPAATLSPVDRELRRQSLLAAGFGDFADTMPPAGHIAAGGMISSCTSTIARPRGQPDPEKQGKGGLPSSAMPELRVLCRNSRSKGLEHALHELRAEGFSDIEVIALGAPIAVDGQVNRLALCLLDLDGPFLHSASEAEFEGLKHSLSLSLVPEAVCEEQKRSTDQSTQNRSNSDGSRSILWVTGASQMHCTSDPNYALTLGFTRGLHRETGDDIITLEVESFDLDDGGNSHSNHGEKAGNSAPKRSTWNAVADLLRAISSRTHKAQIREQNSLLPLEREYVFSNGLLHISRFKELKIATELDAMRHFANAPGAKVRSQQYTSLLRTGTTADFKVHPDRTYILVGGLGGLGQTTARFLADRGARYFVFFSRSAEDFGRRNPDFVAEMRGYEGCVVTFVSGDIARVEDVERMAAVLTSSPPSPVLSEIRWPPFGGVFNAAMVLADTMLSDMSFTQWQAAVAPKVEGTWNLHRVLFASCLRGRGADGPQHEQKVARSDQQNRSATLDMDHHPPPPTVDVAPGAFLFLFSSLSGVSHMLGQANYAAANSFLDAFAQYHTHATSGFSAGAVLDIGAMEDVGVLAREGDRLDRFRGQQWIRLLSEREFLEALEVVLGRQQSSSSSSSSSASYPREDRLGQGYGSESAASELSDDDQVITQHDTAPHEDTIRGYVSPAQIIIGLGSPPSTMHGTTTAGTAMATASATPGSARTGVAWDKDARFAFHAAAAATAVANHNTMMHGEHHHTHGTALDTQNLGNHDNGNRNKKSHREEAVRCFLARVRSADGPDAAQYLATPSATSFLVRVVRDAIAELRGVSDDAAGTVNDSGLDDDVYQSMIDGETSAMGPQQSSPPSISGAESLADLGVDSLVTVELRTWIRQKLGANLSVAEMRRAGGGGLQALAVAVARKLAAAAGG</sequence>
<dbReference type="Pfam" id="PF21089">
    <property type="entry name" value="PKS_DH_N"/>
    <property type="match status" value="1"/>
</dbReference>
<dbReference type="InterPro" id="IPR006162">
    <property type="entry name" value="Ppantetheine_attach_site"/>
</dbReference>
<dbReference type="PANTHER" id="PTHR43775">
    <property type="entry name" value="FATTY ACID SYNTHASE"/>
    <property type="match status" value="1"/>
</dbReference>
<evidence type="ECO:0000256" key="2">
    <source>
        <dbReference type="ARBA" id="ARBA00022553"/>
    </source>
</evidence>
<dbReference type="Proteomes" id="UP000070501">
    <property type="component" value="Unassembled WGS sequence"/>
</dbReference>
<keyword evidence="2" id="KW-0597">Phosphoprotein</keyword>
<feature type="region of interest" description="N-terminal hotdog fold" evidence="7">
    <location>
        <begin position="923"/>
        <end position="1081"/>
    </location>
</feature>
<dbReference type="InterPro" id="IPR042104">
    <property type="entry name" value="PKS_dehydratase_sf"/>
</dbReference>
<feature type="region of interest" description="Disordered" evidence="8">
    <location>
        <begin position="1642"/>
        <end position="1664"/>
    </location>
</feature>
<feature type="domain" description="PKS/mFAS DH" evidence="11">
    <location>
        <begin position="923"/>
        <end position="1251"/>
    </location>
</feature>
<reference evidence="13" key="1">
    <citation type="submission" date="2016-02" db="EMBL/GenBank/DDBJ databases">
        <title>Draft genome sequence of Microdochium bolleyi, a fungal endophyte of beachgrass.</title>
        <authorList>
            <consortium name="DOE Joint Genome Institute"/>
            <person name="David A.S."/>
            <person name="May G."/>
            <person name="Haridas S."/>
            <person name="Lim J."/>
            <person name="Wang M."/>
            <person name="Labutti K."/>
            <person name="Lipzen A."/>
            <person name="Barry K."/>
            <person name="Grigoriev I.V."/>
        </authorList>
    </citation>
    <scope>NUCLEOTIDE SEQUENCE [LARGE SCALE GENOMIC DNA]</scope>
    <source>
        <strain evidence="13">J235TASD1</strain>
    </source>
</reference>
<dbReference type="Pfam" id="PF00698">
    <property type="entry name" value="Acyl_transf_1"/>
    <property type="match status" value="1"/>
</dbReference>
<dbReference type="InterPro" id="IPR036736">
    <property type="entry name" value="ACP-like_sf"/>
</dbReference>
<dbReference type="SMART" id="SM00826">
    <property type="entry name" value="PKS_DH"/>
    <property type="match status" value="1"/>
</dbReference>
<evidence type="ECO:0000259" key="10">
    <source>
        <dbReference type="PROSITE" id="PS52004"/>
    </source>
</evidence>
<dbReference type="PROSITE" id="PS00012">
    <property type="entry name" value="PHOSPHOPANTETHEINE"/>
    <property type="match status" value="1"/>
</dbReference>
<dbReference type="SMART" id="SM00822">
    <property type="entry name" value="PKS_KR"/>
    <property type="match status" value="1"/>
</dbReference>
<dbReference type="SUPFAM" id="SSF55048">
    <property type="entry name" value="Probable ACP-binding domain of malonyl-CoA ACP transacylase"/>
    <property type="match status" value="1"/>
</dbReference>
<dbReference type="InterPro" id="IPR014031">
    <property type="entry name" value="Ketoacyl_synth_C"/>
</dbReference>
<dbReference type="InterPro" id="IPR057326">
    <property type="entry name" value="KR_dom"/>
</dbReference>
<dbReference type="InterPro" id="IPR020807">
    <property type="entry name" value="PKS_DH"/>
</dbReference>
<dbReference type="InterPro" id="IPR014030">
    <property type="entry name" value="Ketoacyl_synth_N"/>
</dbReference>
<accession>A0A136JD11</accession>
<dbReference type="Gene3D" id="3.30.70.3290">
    <property type="match status" value="1"/>
</dbReference>
<dbReference type="InterPro" id="IPR013968">
    <property type="entry name" value="PKS_KR"/>
</dbReference>
<keyword evidence="3" id="KW-0489">Methyltransferase</keyword>
<dbReference type="InterPro" id="IPR032821">
    <property type="entry name" value="PKS_assoc"/>
</dbReference>
<dbReference type="SUPFAM" id="SSF51735">
    <property type="entry name" value="NAD(P)-binding Rossmann-fold domains"/>
    <property type="match status" value="1"/>
</dbReference>
<feature type="domain" description="Carrier" evidence="9">
    <location>
        <begin position="2418"/>
        <end position="2499"/>
    </location>
</feature>
<dbReference type="Gene3D" id="3.40.366.10">
    <property type="entry name" value="Malonyl-Coenzyme A Acyl Carrier Protein, domain 2"/>
    <property type="match status" value="1"/>
</dbReference>
<dbReference type="SUPFAM" id="SSF47336">
    <property type="entry name" value="ACP-like"/>
    <property type="match status" value="1"/>
</dbReference>
<feature type="region of interest" description="Disordered" evidence="8">
    <location>
        <begin position="2208"/>
        <end position="2244"/>
    </location>
</feature>
<feature type="active site" description="Proton acceptor; for dehydratase activity" evidence="7">
    <location>
        <position position="955"/>
    </location>
</feature>
<dbReference type="Pfam" id="PF08659">
    <property type="entry name" value="KR"/>
    <property type="match status" value="2"/>
</dbReference>
<evidence type="ECO:0000313" key="13">
    <source>
        <dbReference type="Proteomes" id="UP000070501"/>
    </source>
</evidence>
<keyword evidence="4" id="KW-0808">Transferase</keyword>
<dbReference type="InterPro" id="IPR020841">
    <property type="entry name" value="PKS_Beta-ketoAc_synthase_dom"/>
</dbReference>
<evidence type="ECO:0000259" key="9">
    <source>
        <dbReference type="PROSITE" id="PS50075"/>
    </source>
</evidence>
<feature type="domain" description="Ketosynthase family 3 (KS3)" evidence="10">
    <location>
        <begin position="8"/>
        <end position="437"/>
    </location>
</feature>
<gene>
    <name evidence="12" type="ORF">Micbo1qcDRAFT_216702</name>
</gene>
<dbReference type="InterPro" id="IPR016036">
    <property type="entry name" value="Malonyl_transacylase_ACP-bd"/>
</dbReference>
<feature type="region of interest" description="Disordered" evidence="8">
    <location>
        <begin position="1819"/>
        <end position="1838"/>
    </location>
</feature>
<dbReference type="SUPFAM" id="SSF52151">
    <property type="entry name" value="FabD/lysophospholipase-like"/>
    <property type="match status" value="1"/>
</dbReference>
<evidence type="ECO:0000256" key="4">
    <source>
        <dbReference type="ARBA" id="ARBA00022679"/>
    </source>
</evidence>
<dbReference type="InterPro" id="IPR049552">
    <property type="entry name" value="PKS_DH_N"/>
</dbReference>
<dbReference type="InterPro" id="IPR036291">
    <property type="entry name" value="NAD(P)-bd_dom_sf"/>
</dbReference>
<dbReference type="InterPro" id="IPR001227">
    <property type="entry name" value="Ac_transferase_dom_sf"/>
</dbReference>
<keyword evidence="13" id="KW-1185">Reference proteome</keyword>
<dbReference type="InterPro" id="IPR049900">
    <property type="entry name" value="PKS_mFAS_DH"/>
</dbReference>
<keyword evidence="1" id="KW-0596">Phosphopantetheine</keyword>
<dbReference type="Gene3D" id="3.10.129.110">
    <property type="entry name" value="Polyketide synthase dehydratase"/>
    <property type="match status" value="1"/>
</dbReference>